<evidence type="ECO:0000313" key="3">
    <source>
        <dbReference type="Proteomes" id="UP000298416"/>
    </source>
</evidence>
<accession>A0A8X8Y0A4</accession>
<proteinExistence type="predicted"/>
<comment type="caution">
    <text evidence="2">The sequence shown here is derived from an EMBL/GenBank/DDBJ whole genome shotgun (WGS) entry which is preliminary data.</text>
</comment>
<dbReference type="EMBL" id="PNBA02000005">
    <property type="protein sequence ID" value="KAG6423458.1"/>
    <property type="molecule type" value="Genomic_DNA"/>
</dbReference>
<reference evidence="2" key="2">
    <citation type="submission" date="2020-08" db="EMBL/GenBank/DDBJ databases">
        <title>Plant Genome Project.</title>
        <authorList>
            <person name="Zhang R.-G."/>
        </authorList>
    </citation>
    <scope>NUCLEOTIDE SEQUENCE</scope>
    <source>
        <strain evidence="2">Huo1</strain>
        <tissue evidence="2">Leaf</tissue>
    </source>
</reference>
<sequence length="138" mass="15697">MLTPSSFAKKHKGLAPSPRQYQPARAMKVETSLEELYYMKVSEERLTRICVSRWSAWKTGKCTSNEGGDTIGGALLHEGVEERKTWIGVLRWSAWRKGKCQLAWDWQSPSLPISVFDNGRTFTTAKEMWQEVVGTTIT</sequence>
<dbReference type="Proteomes" id="UP000298416">
    <property type="component" value="Unassembled WGS sequence"/>
</dbReference>
<protein>
    <submittedName>
        <fullName evidence="2">Uncharacterized protein</fullName>
    </submittedName>
</protein>
<keyword evidence="3" id="KW-1185">Reference proteome</keyword>
<gene>
    <name evidence="2" type="ORF">SASPL_113854</name>
</gene>
<evidence type="ECO:0000256" key="1">
    <source>
        <dbReference type="SAM" id="MobiDB-lite"/>
    </source>
</evidence>
<dbReference type="AlphaFoldDB" id="A0A8X8Y0A4"/>
<evidence type="ECO:0000313" key="2">
    <source>
        <dbReference type="EMBL" id="KAG6423458.1"/>
    </source>
</evidence>
<organism evidence="2">
    <name type="scientific">Salvia splendens</name>
    <name type="common">Scarlet sage</name>
    <dbReference type="NCBI Taxonomy" id="180675"/>
    <lineage>
        <taxon>Eukaryota</taxon>
        <taxon>Viridiplantae</taxon>
        <taxon>Streptophyta</taxon>
        <taxon>Embryophyta</taxon>
        <taxon>Tracheophyta</taxon>
        <taxon>Spermatophyta</taxon>
        <taxon>Magnoliopsida</taxon>
        <taxon>eudicotyledons</taxon>
        <taxon>Gunneridae</taxon>
        <taxon>Pentapetalae</taxon>
        <taxon>asterids</taxon>
        <taxon>lamiids</taxon>
        <taxon>Lamiales</taxon>
        <taxon>Lamiaceae</taxon>
        <taxon>Nepetoideae</taxon>
        <taxon>Mentheae</taxon>
        <taxon>Salviinae</taxon>
        <taxon>Salvia</taxon>
        <taxon>Salvia subgen. Calosphace</taxon>
        <taxon>core Calosphace</taxon>
    </lineage>
</organism>
<reference evidence="2" key="1">
    <citation type="submission" date="2018-01" db="EMBL/GenBank/DDBJ databases">
        <authorList>
            <person name="Mao J.F."/>
        </authorList>
    </citation>
    <scope>NUCLEOTIDE SEQUENCE</scope>
    <source>
        <strain evidence="2">Huo1</strain>
        <tissue evidence="2">Leaf</tissue>
    </source>
</reference>
<feature type="region of interest" description="Disordered" evidence="1">
    <location>
        <begin position="1"/>
        <end position="22"/>
    </location>
</feature>
<name>A0A8X8Y0A4_SALSN</name>